<name>H8GHE8_METAL</name>
<evidence type="ECO:0000313" key="2">
    <source>
        <dbReference type="Proteomes" id="UP000005090"/>
    </source>
</evidence>
<evidence type="ECO:0000313" key="1">
    <source>
        <dbReference type="EMBL" id="EIC30100.1"/>
    </source>
</evidence>
<accession>H8GHE8</accession>
<gene>
    <name evidence="1" type="ORF">Metal_2375</name>
</gene>
<organism evidence="1 2">
    <name type="scientific">Methylomicrobium album BG8</name>
    <dbReference type="NCBI Taxonomy" id="686340"/>
    <lineage>
        <taxon>Bacteria</taxon>
        <taxon>Pseudomonadati</taxon>
        <taxon>Pseudomonadota</taxon>
        <taxon>Gammaproteobacteria</taxon>
        <taxon>Methylococcales</taxon>
        <taxon>Methylococcaceae</taxon>
        <taxon>Methylomicrobium</taxon>
    </lineage>
</organism>
<dbReference type="STRING" id="686340.Metal_2375"/>
<dbReference type="EMBL" id="CM001475">
    <property type="protein sequence ID" value="EIC30100.1"/>
    <property type="molecule type" value="Genomic_DNA"/>
</dbReference>
<protein>
    <submittedName>
        <fullName evidence="1">Uncharacterized protein</fullName>
    </submittedName>
</protein>
<keyword evidence="2" id="KW-1185">Reference proteome</keyword>
<proteinExistence type="predicted"/>
<sequence>MRRPSAKVRGNKMAISKEFLAQTRNVLFQQFLQAYDLHDRLYRLRMSMDYSHPAYEKSVRVFNKVTRRFYRRYEAFKAFREIEEREKALENSQPELKVIPGWQYSNLFTLPSALISVTQTGQSIKYPVGGLYSEISYRRKRIRGLGKRLYVRSVVFSKRVFPFPITYQYNIIPG</sequence>
<reference evidence="1 2" key="1">
    <citation type="journal article" date="2013" name="Genome Announc.">
        <title>Genome Sequence of the Obligate Gammaproteobacterial Methanotroph Methylomicrobium album Strain BG8.</title>
        <authorList>
            <person name="Kits K.D."/>
            <person name="Kalyuzhnaya M.G."/>
            <person name="Klotz M.G."/>
            <person name="Jetten M.S."/>
            <person name="Op den Camp H.J."/>
            <person name="Vuilleumier S."/>
            <person name="Bringel F."/>
            <person name="Dispirito A.A."/>
            <person name="Murrell J.C."/>
            <person name="Bruce D."/>
            <person name="Cheng J.F."/>
            <person name="Copeland A."/>
            <person name="Goodwin L."/>
            <person name="Hauser L."/>
            <person name="Lajus A."/>
            <person name="Land M.L."/>
            <person name="Lapidus A."/>
            <person name="Lucas S."/>
            <person name="Medigue C."/>
            <person name="Pitluck S."/>
            <person name="Woyke T."/>
            <person name="Zeytun A."/>
            <person name="Stein L.Y."/>
        </authorList>
    </citation>
    <scope>NUCLEOTIDE SEQUENCE [LARGE SCALE GENOMIC DNA]</scope>
    <source>
        <strain evidence="1 2">BG8</strain>
    </source>
</reference>
<dbReference type="HOGENOM" id="CLU_1538287_0_0_6"/>
<dbReference type="AlphaFoldDB" id="H8GHE8"/>
<dbReference type="Proteomes" id="UP000005090">
    <property type="component" value="Chromosome"/>
</dbReference>